<feature type="chain" id="PRO_5044714701" description="UPAR/Ly6 domain-containing protein" evidence="1">
    <location>
        <begin position="20"/>
        <end position="128"/>
    </location>
</feature>
<feature type="domain" description="UPAR/Ly6" evidence="2">
    <location>
        <begin position="19"/>
        <end position="106"/>
    </location>
</feature>
<keyword evidence="5" id="KW-1185">Reference proteome</keyword>
<evidence type="ECO:0000259" key="2">
    <source>
        <dbReference type="Pfam" id="PF00021"/>
    </source>
</evidence>
<feature type="non-terminal residue" evidence="4">
    <location>
        <position position="1"/>
    </location>
</feature>
<dbReference type="AlphaFoldDB" id="A0AAV5U9A3"/>
<feature type="signal peptide" evidence="1">
    <location>
        <begin position="1"/>
        <end position="19"/>
    </location>
</feature>
<dbReference type="InterPro" id="IPR016054">
    <property type="entry name" value="LY6_UPA_recep-like"/>
</dbReference>
<comment type="caution">
    <text evidence="4">The sequence shown here is derived from an EMBL/GenBank/DDBJ whole genome shotgun (WGS) entry which is preliminary data.</text>
</comment>
<name>A0AAV5U9A3_9BILA</name>
<gene>
    <name evidence="3" type="ORF">PENTCL1PPCAC_25310</name>
    <name evidence="4" type="ORF">PENTCL1PPCAC_25311</name>
</gene>
<accession>A0AAV5U9A3</accession>
<reference evidence="4" key="1">
    <citation type="submission" date="2023-10" db="EMBL/GenBank/DDBJ databases">
        <title>Genome assembly of Pristionchus species.</title>
        <authorList>
            <person name="Yoshida K."/>
            <person name="Sommer R.J."/>
        </authorList>
    </citation>
    <scope>NUCLEOTIDE SEQUENCE</scope>
    <source>
        <strain evidence="4">RS0144</strain>
    </source>
</reference>
<dbReference type="Pfam" id="PF00021">
    <property type="entry name" value="UPAR_LY6"/>
    <property type="match status" value="1"/>
</dbReference>
<organism evidence="4 5">
    <name type="scientific">Pristionchus entomophagus</name>
    <dbReference type="NCBI Taxonomy" id="358040"/>
    <lineage>
        <taxon>Eukaryota</taxon>
        <taxon>Metazoa</taxon>
        <taxon>Ecdysozoa</taxon>
        <taxon>Nematoda</taxon>
        <taxon>Chromadorea</taxon>
        <taxon>Rhabditida</taxon>
        <taxon>Rhabditina</taxon>
        <taxon>Diplogasteromorpha</taxon>
        <taxon>Diplogasteroidea</taxon>
        <taxon>Neodiplogasteridae</taxon>
        <taxon>Pristionchus</taxon>
    </lineage>
</organism>
<dbReference type="Proteomes" id="UP001432027">
    <property type="component" value="Unassembled WGS sequence"/>
</dbReference>
<dbReference type="EMBL" id="BTSX01000006">
    <property type="protein sequence ID" value="GMT03137.1"/>
    <property type="molecule type" value="Genomic_DNA"/>
</dbReference>
<protein>
    <recommendedName>
        <fullName evidence="2">UPAR/Ly6 domain-containing protein</fullName>
    </recommendedName>
</protein>
<evidence type="ECO:0000313" key="3">
    <source>
        <dbReference type="EMBL" id="GMT03136.1"/>
    </source>
</evidence>
<dbReference type="EMBL" id="BTSX01000006">
    <property type="protein sequence ID" value="GMT03136.1"/>
    <property type="molecule type" value="Genomic_DNA"/>
</dbReference>
<sequence>LQNMRISALVLLAIPATVALHCYQSGSVNVNGGDYTSDECKPDTATYCYSIKGDYNGNTIPNHLIVRNCDYGNHLCAQGAGTFPYSQTGNLGSGTITCCKENDCNPASSSSSLLMTILAAAAAAWQWR</sequence>
<evidence type="ECO:0000313" key="5">
    <source>
        <dbReference type="Proteomes" id="UP001432027"/>
    </source>
</evidence>
<proteinExistence type="predicted"/>
<keyword evidence="1" id="KW-0732">Signal</keyword>
<evidence type="ECO:0000256" key="1">
    <source>
        <dbReference type="SAM" id="SignalP"/>
    </source>
</evidence>
<evidence type="ECO:0000313" key="4">
    <source>
        <dbReference type="EMBL" id="GMT03137.1"/>
    </source>
</evidence>